<organism evidence="1 2">
    <name type="scientific">Marinospirillum celere</name>
    <dbReference type="NCBI Taxonomy" id="1122252"/>
    <lineage>
        <taxon>Bacteria</taxon>
        <taxon>Pseudomonadati</taxon>
        <taxon>Pseudomonadota</taxon>
        <taxon>Gammaproteobacteria</taxon>
        <taxon>Oceanospirillales</taxon>
        <taxon>Oceanospirillaceae</taxon>
        <taxon>Marinospirillum</taxon>
    </lineage>
</organism>
<dbReference type="OrthoDB" id="9814831at2"/>
<dbReference type="STRING" id="1122252.SAMN05660443_2727"/>
<accession>A0A1I1JKK8</accession>
<dbReference type="InterPro" id="IPR008886">
    <property type="entry name" value="UPF0227/Esterase_YqiA"/>
</dbReference>
<dbReference type="PANTHER" id="PTHR35602">
    <property type="entry name" value="ESTERASE YQIA-RELATED"/>
    <property type="match status" value="1"/>
</dbReference>
<evidence type="ECO:0000313" key="2">
    <source>
        <dbReference type="Proteomes" id="UP000199058"/>
    </source>
</evidence>
<protein>
    <recommendedName>
        <fullName evidence="3">Esterase</fullName>
    </recommendedName>
</protein>
<dbReference type="InterPro" id="IPR029058">
    <property type="entry name" value="AB_hydrolase_fold"/>
</dbReference>
<dbReference type="Pfam" id="PF05728">
    <property type="entry name" value="UPF0227"/>
    <property type="match status" value="1"/>
</dbReference>
<dbReference type="SUPFAM" id="SSF53474">
    <property type="entry name" value="alpha/beta-Hydrolases"/>
    <property type="match status" value="1"/>
</dbReference>
<dbReference type="RefSeq" id="WP_091964802.1">
    <property type="nucleotide sequence ID" value="NZ_FOLH01000006.1"/>
</dbReference>
<dbReference type="Gene3D" id="3.40.50.1820">
    <property type="entry name" value="alpha/beta hydrolase"/>
    <property type="match status" value="1"/>
</dbReference>
<dbReference type="EMBL" id="FOLH01000006">
    <property type="protein sequence ID" value="SFC45990.1"/>
    <property type="molecule type" value="Genomic_DNA"/>
</dbReference>
<sequence length="189" mass="21372">MLIYIHGFASSAHGQKAEQMRAWCKKEGIPFIAPTLPYIPELAIDTLHDLVVSYQQLSEPVALVGSSLGGFYATWLAHYFNLPYVLINTAAEAWITLEKAEGLVKNYHDGARFEWTHQHTRSLENYRVDNPETSKCLLMLQTGDEVLDYNQALKAYPGAETILEEGGDHSFQGFENHLKTITDFCLKHQ</sequence>
<evidence type="ECO:0000313" key="1">
    <source>
        <dbReference type="EMBL" id="SFC45990.1"/>
    </source>
</evidence>
<gene>
    <name evidence="1" type="ORF">SAMN05660443_2727</name>
</gene>
<dbReference type="Proteomes" id="UP000199058">
    <property type="component" value="Unassembled WGS sequence"/>
</dbReference>
<reference evidence="1 2" key="1">
    <citation type="submission" date="2016-10" db="EMBL/GenBank/DDBJ databases">
        <authorList>
            <person name="de Groot N.N."/>
        </authorList>
    </citation>
    <scope>NUCLEOTIDE SEQUENCE [LARGE SCALE GENOMIC DNA]</scope>
    <source>
        <strain evidence="1 2">DSM 18438</strain>
    </source>
</reference>
<keyword evidence="2" id="KW-1185">Reference proteome</keyword>
<dbReference type="PANTHER" id="PTHR35602:SF3">
    <property type="entry name" value="ESTERASE YQIA"/>
    <property type="match status" value="1"/>
</dbReference>
<evidence type="ECO:0008006" key="3">
    <source>
        <dbReference type="Google" id="ProtNLM"/>
    </source>
</evidence>
<name>A0A1I1JKK8_9GAMM</name>
<dbReference type="AlphaFoldDB" id="A0A1I1JKK8"/>
<proteinExistence type="predicted"/>